<accession>A0A075HFN9</accession>
<sequence length="81" mass="8618">MTQGQEEPAASTAVWTLSLVGAFAFMILYGVLYPNHPFPGLGDILPLFSELGSSVVWFFIAGIILGLSMLLAMLVGESIAE</sequence>
<dbReference type="EMBL" id="KF901010">
    <property type="protein sequence ID" value="AIF14779.1"/>
    <property type="molecule type" value="Genomic_DNA"/>
</dbReference>
<organism evidence="2">
    <name type="scientific">uncultured marine group II/III euryarchaeote KM3_67_H09</name>
    <dbReference type="NCBI Taxonomy" id="1456486"/>
    <lineage>
        <taxon>Archaea</taxon>
        <taxon>Methanobacteriati</taxon>
        <taxon>Methanobacteriota</taxon>
        <taxon>environmental samples</taxon>
    </lineage>
</organism>
<name>A0A075HFN9_9EURY</name>
<evidence type="ECO:0000313" key="2">
    <source>
        <dbReference type="EMBL" id="AIF14779.1"/>
    </source>
</evidence>
<keyword evidence="1" id="KW-1133">Transmembrane helix</keyword>
<reference evidence="2" key="1">
    <citation type="journal article" date="2014" name="Genome Biol. Evol.">
        <title>Pangenome evidence for extensive interdomain horizontal transfer affecting lineage core and shell genes in uncultured planktonic thaumarchaeota and euryarchaeota.</title>
        <authorList>
            <person name="Deschamps P."/>
            <person name="Zivanovic Y."/>
            <person name="Moreira D."/>
            <person name="Rodriguez-Valera F."/>
            <person name="Lopez-Garcia P."/>
        </authorList>
    </citation>
    <scope>NUCLEOTIDE SEQUENCE</scope>
</reference>
<proteinExistence type="predicted"/>
<protein>
    <submittedName>
        <fullName evidence="2">Uncharacterized protein</fullName>
    </submittedName>
</protein>
<feature type="transmembrane region" description="Helical" evidence="1">
    <location>
        <begin position="12"/>
        <end position="34"/>
    </location>
</feature>
<keyword evidence="1" id="KW-0812">Transmembrane</keyword>
<dbReference type="AlphaFoldDB" id="A0A075HFN9"/>
<feature type="transmembrane region" description="Helical" evidence="1">
    <location>
        <begin position="54"/>
        <end position="75"/>
    </location>
</feature>
<evidence type="ECO:0000256" key="1">
    <source>
        <dbReference type="SAM" id="Phobius"/>
    </source>
</evidence>
<keyword evidence="1" id="KW-0472">Membrane</keyword>